<evidence type="ECO:0000259" key="2">
    <source>
        <dbReference type="Pfam" id="PF21390"/>
    </source>
</evidence>
<keyword evidence="4" id="KW-1185">Reference proteome</keyword>
<evidence type="ECO:0000313" key="4">
    <source>
        <dbReference type="Proteomes" id="UP000431485"/>
    </source>
</evidence>
<gene>
    <name evidence="3" type="ORF">GIR22_02955</name>
</gene>
<dbReference type="InterPro" id="IPR000683">
    <property type="entry name" value="Gfo/Idh/MocA-like_OxRdtase_N"/>
</dbReference>
<organism evidence="3 4">
    <name type="scientific">Pseudomonas karstica</name>
    <dbReference type="NCBI Taxonomy" id="1055468"/>
    <lineage>
        <taxon>Bacteria</taxon>
        <taxon>Pseudomonadati</taxon>
        <taxon>Pseudomonadota</taxon>
        <taxon>Gammaproteobacteria</taxon>
        <taxon>Pseudomonadales</taxon>
        <taxon>Pseudomonadaceae</taxon>
        <taxon>Pseudomonas</taxon>
    </lineage>
</organism>
<feature type="domain" description="Thiazolinyl imine reductase-like C-terminal" evidence="2">
    <location>
        <begin position="145"/>
        <end position="243"/>
    </location>
</feature>
<dbReference type="RefSeq" id="WP_154741862.1">
    <property type="nucleotide sequence ID" value="NZ_JBHSTG010000046.1"/>
</dbReference>
<dbReference type="InterPro" id="IPR036291">
    <property type="entry name" value="NAD(P)-bd_dom_sf"/>
</dbReference>
<dbReference type="Pfam" id="PF01408">
    <property type="entry name" value="GFO_IDH_MocA"/>
    <property type="match status" value="1"/>
</dbReference>
<feature type="domain" description="Gfo/Idh/MocA-like oxidoreductase N-terminal" evidence="1">
    <location>
        <begin position="5"/>
        <end position="119"/>
    </location>
</feature>
<protein>
    <submittedName>
        <fullName evidence="3">Thiazolinyl imide reductase</fullName>
    </submittedName>
</protein>
<evidence type="ECO:0000259" key="1">
    <source>
        <dbReference type="Pfam" id="PF01408"/>
    </source>
</evidence>
<dbReference type="EMBL" id="WLYI01000003">
    <property type="protein sequence ID" value="MTD18102.1"/>
    <property type="molecule type" value="Genomic_DNA"/>
</dbReference>
<dbReference type="NCBIfam" id="TIGR01761">
    <property type="entry name" value="thiaz-red"/>
    <property type="match status" value="1"/>
</dbReference>
<dbReference type="PANTHER" id="PTHR43377:SF1">
    <property type="entry name" value="BILIVERDIN REDUCTASE A"/>
    <property type="match status" value="1"/>
</dbReference>
<dbReference type="SUPFAM" id="SSF51735">
    <property type="entry name" value="NAD(P)-binding Rossmann-fold domains"/>
    <property type="match status" value="1"/>
</dbReference>
<sequence>MSAALRVIVCGTTFGNVYLEGIARLPEHYQLVGILGRGSTQSEACARRWQVPLYRNLADLPEVDLACVAVRSAVVGGNGTELAKALLARGVSVIQEHPVHHDEVADCLRLARQHGVLYRLNPFYSDLAPVRCFIDAARHVLSQREAQYIDAACSVHVLFPLVEMLGQALGGLRPWAFNLHEGSVGPFVSITGELAGVPLHLRVQNQLHPGDPDNHTQLLHRIVLGTTGGTLSLTDTHASVLWSPRAHVHRNAQGVLEMDGDSPALDLAVSSLIGHPQPPTLRQVFSELWPESIAQALLRVHANIGQPNDSALAQFHLSCCKAWQQLGAVLGPAQSIHPKPPTPLAMHAWVAPSRNLPRAQ</sequence>
<dbReference type="InterPro" id="IPR051450">
    <property type="entry name" value="Gfo/Idh/MocA_Oxidoreductases"/>
</dbReference>
<dbReference type="Pfam" id="PF21390">
    <property type="entry name" value="Irp3-like_C"/>
    <property type="match status" value="1"/>
</dbReference>
<dbReference type="InterPro" id="IPR048655">
    <property type="entry name" value="Irp3-like_C"/>
</dbReference>
<comment type="caution">
    <text evidence="3">The sequence shown here is derived from an EMBL/GenBank/DDBJ whole genome shotgun (WGS) entry which is preliminary data.</text>
</comment>
<dbReference type="GO" id="GO:0000166">
    <property type="term" value="F:nucleotide binding"/>
    <property type="evidence" value="ECO:0007669"/>
    <property type="project" value="InterPro"/>
</dbReference>
<dbReference type="Proteomes" id="UP000431485">
    <property type="component" value="Unassembled WGS sequence"/>
</dbReference>
<dbReference type="Gene3D" id="3.40.50.720">
    <property type="entry name" value="NAD(P)-binding Rossmann-like Domain"/>
    <property type="match status" value="1"/>
</dbReference>
<dbReference type="OrthoDB" id="9760689at2"/>
<dbReference type="InterPro" id="IPR010091">
    <property type="entry name" value="Thiazolinyl_imide_reductase"/>
</dbReference>
<evidence type="ECO:0000313" key="3">
    <source>
        <dbReference type="EMBL" id="MTD18102.1"/>
    </source>
</evidence>
<dbReference type="AlphaFoldDB" id="A0A7X2UXK1"/>
<accession>A0A7X2UXK1</accession>
<proteinExistence type="predicted"/>
<name>A0A7X2UXK1_9PSED</name>
<reference evidence="3 4" key="1">
    <citation type="submission" date="2019-11" db="EMBL/GenBank/DDBJ databases">
        <title>Pseudmonas karstica sp. nov. and Pseudomonas spelaei sp. nov. from caves.</title>
        <authorList>
            <person name="Zeman M."/>
        </authorList>
    </citation>
    <scope>NUCLEOTIDE SEQUENCE [LARGE SCALE GENOMIC DNA]</scope>
    <source>
        <strain evidence="3 4">CCM 7891</strain>
    </source>
</reference>
<dbReference type="PANTHER" id="PTHR43377">
    <property type="entry name" value="BILIVERDIN REDUCTASE A"/>
    <property type="match status" value="1"/>
</dbReference>
<dbReference type="Gene3D" id="3.30.360.10">
    <property type="entry name" value="Dihydrodipicolinate Reductase, domain 2"/>
    <property type="match status" value="1"/>
</dbReference>